<dbReference type="Proteomes" id="UP000789920">
    <property type="component" value="Unassembled WGS sequence"/>
</dbReference>
<proteinExistence type="predicted"/>
<keyword evidence="2" id="KW-1185">Reference proteome</keyword>
<dbReference type="EMBL" id="CAJVQC010011352">
    <property type="protein sequence ID" value="CAG8626451.1"/>
    <property type="molecule type" value="Genomic_DNA"/>
</dbReference>
<comment type="caution">
    <text evidence="1">The sequence shown here is derived from an EMBL/GenBank/DDBJ whole genome shotgun (WGS) entry which is preliminary data.</text>
</comment>
<evidence type="ECO:0000313" key="1">
    <source>
        <dbReference type="EMBL" id="CAG8626451.1"/>
    </source>
</evidence>
<evidence type="ECO:0000313" key="2">
    <source>
        <dbReference type="Proteomes" id="UP000789920"/>
    </source>
</evidence>
<accession>A0ACA9N0K5</accession>
<name>A0ACA9N0K5_9GLOM</name>
<organism evidence="1 2">
    <name type="scientific">Racocetra persica</name>
    <dbReference type="NCBI Taxonomy" id="160502"/>
    <lineage>
        <taxon>Eukaryota</taxon>
        <taxon>Fungi</taxon>
        <taxon>Fungi incertae sedis</taxon>
        <taxon>Mucoromycota</taxon>
        <taxon>Glomeromycotina</taxon>
        <taxon>Glomeromycetes</taxon>
        <taxon>Diversisporales</taxon>
        <taxon>Gigasporaceae</taxon>
        <taxon>Racocetra</taxon>
    </lineage>
</organism>
<gene>
    <name evidence="1" type="ORF">RPERSI_LOCUS6925</name>
</gene>
<feature type="non-terminal residue" evidence="1">
    <location>
        <position position="1"/>
    </location>
</feature>
<reference evidence="1" key="1">
    <citation type="submission" date="2021-06" db="EMBL/GenBank/DDBJ databases">
        <authorList>
            <person name="Kallberg Y."/>
            <person name="Tangrot J."/>
            <person name="Rosling A."/>
        </authorList>
    </citation>
    <scope>NUCLEOTIDE SEQUENCE</scope>
    <source>
        <strain evidence="1">MA461A</strain>
    </source>
</reference>
<sequence>QQLFESDQITSAGEIGSQFLKTTALFDDDLGLHFLTTRINAHGVSVCV</sequence>
<protein>
    <submittedName>
        <fullName evidence="1">6805_t:CDS:1</fullName>
    </submittedName>
</protein>